<organism evidence="1 2">
    <name type="scientific">Psophocarpus tetragonolobus</name>
    <name type="common">Winged bean</name>
    <name type="synonym">Dolichos tetragonolobus</name>
    <dbReference type="NCBI Taxonomy" id="3891"/>
    <lineage>
        <taxon>Eukaryota</taxon>
        <taxon>Viridiplantae</taxon>
        <taxon>Streptophyta</taxon>
        <taxon>Embryophyta</taxon>
        <taxon>Tracheophyta</taxon>
        <taxon>Spermatophyta</taxon>
        <taxon>Magnoliopsida</taxon>
        <taxon>eudicotyledons</taxon>
        <taxon>Gunneridae</taxon>
        <taxon>Pentapetalae</taxon>
        <taxon>rosids</taxon>
        <taxon>fabids</taxon>
        <taxon>Fabales</taxon>
        <taxon>Fabaceae</taxon>
        <taxon>Papilionoideae</taxon>
        <taxon>50 kb inversion clade</taxon>
        <taxon>NPAAA clade</taxon>
        <taxon>indigoferoid/millettioid clade</taxon>
        <taxon>Phaseoleae</taxon>
        <taxon>Psophocarpus</taxon>
    </lineage>
</organism>
<sequence length="114" mass="12364">MRWDFHSISQQESVLVDFHRKSMCATLKGSPMENAEASGAAAFAPGTMWQWREVRREHATHRATNSAVYAIVRETVLMCATLKGSPMENAEASGAAAFAPGTVGIKPLLSISNK</sequence>
<comment type="caution">
    <text evidence="1">The sequence shown here is derived from an EMBL/GenBank/DDBJ whole genome shotgun (WGS) entry which is preliminary data.</text>
</comment>
<protein>
    <submittedName>
        <fullName evidence="1">Uncharacterized protein</fullName>
    </submittedName>
</protein>
<gene>
    <name evidence="1" type="ORF">VNO78_12530</name>
</gene>
<dbReference type="AlphaFoldDB" id="A0AAN9SQ35"/>
<name>A0AAN9SQ35_PSOTE</name>
<accession>A0AAN9SQ35</accession>
<proteinExistence type="predicted"/>
<dbReference type="Proteomes" id="UP001386955">
    <property type="component" value="Unassembled WGS sequence"/>
</dbReference>
<evidence type="ECO:0000313" key="2">
    <source>
        <dbReference type="Proteomes" id="UP001386955"/>
    </source>
</evidence>
<reference evidence="1 2" key="1">
    <citation type="submission" date="2024-01" db="EMBL/GenBank/DDBJ databases">
        <title>The genomes of 5 underutilized Papilionoideae crops provide insights into root nodulation and disease resistanc.</title>
        <authorList>
            <person name="Jiang F."/>
        </authorList>
    </citation>
    <scope>NUCLEOTIDE SEQUENCE [LARGE SCALE GENOMIC DNA]</scope>
    <source>
        <strain evidence="1">DUOXIRENSHENG_FW03</strain>
        <tissue evidence="1">Leaves</tissue>
    </source>
</reference>
<dbReference type="EMBL" id="JAYMYS010000003">
    <property type="protein sequence ID" value="KAK7401207.1"/>
    <property type="molecule type" value="Genomic_DNA"/>
</dbReference>
<keyword evidence="2" id="KW-1185">Reference proteome</keyword>
<evidence type="ECO:0000313" key="1">
    <source>
        <dbReference type="EMBL" id="KAK7401207.1"/>
    </source>
</evidence>